<protein>
    <recommendedName>
        <fullName evidence="2">Integrase catalytic domain-containing protein</fullName>
    </recommendedName>
</protein>
<proteinExistence type="predicted"/>
<reference evidence="1" key="1">
    <citation type="submission" date="2019-03" db="EMBL/GenBank/DDBJ databases">
        <title>Single cell metagenomics reveals metabolic interactions within the superorganism composed of flagellate Streblomastix strix and complex community of Bacteroidetes bacteria on its surface.</title>
        <authorList>
            <person name="Treitli S.C."/>
            <person name="Kolisko M."/>
            <person name="Husnik F."/>
            <person name="Keeling P."/>
            <person name="Hampl V."/>
        </authorList>
    </citation>
    <scope>NUCLEOTIDE SEQUENCE</scope>
    <source>
        <strain evidence="1">STM</strain>
    </source>
</reference>
<name>A0A5J4SM14_9ZZZZ</name>
<evidence type="ECO:0000313" key="1">
    <source>
        <dbReference type="EMBL" id="KAA6347186.1"/>
    </source>
</evidence>
<organism evidence="1">
    <name type="scientific">termite gut metagenome</name>
    <dbReference type="NCBI Taxonomy" id="433724"/>
    <lineage>
        <taxon>unclassified sequences</taxon>
        <taxon>metagenomes</taxon>
        <taxon>organismal metagenomes</taxon>
    </lineage>
</organism>
<sequence>MYQVYNNTLAITVDDWRRAGLTDNQFKKDSSKGYLNICYRGYRTDTLIDVRSIKRPDRLQKIESAFGKIDKPEKPDSSSLFEVKIDTEARAFFLRQTKPDGTPLGLDLIEKYVNRASLFNSVKKALEKSKGVRTAAGCRRRPNMGKFYATAADWYSEQSEQYPCTPISNARSFERAFKEYLNDGYKSILSGKIGNDSARKVSDRMEKLFLALWRTNDKPFVNRVHELYMEFIAGSREFYDKMTGEVFRPEDFRHKDRAPEVTVATVWNYLKDVVNETSVYMERNGNFDYSNAKRPKHHRRLGQYSLSKISMDDVALSRKSVRGWVYKYIAVDVVSGYYFRPAYLIGKPTRETIYEAFRNLFCELIILGLPMPGELEVEHHLMKDIDWLNKVFPFVRFCASASEKRAEHATRSVKYGAAKDAGHTKGRFYAKSEPYRSIRKKEKGDFVEPLYQAETIIADDIADIATHNNELHPLQKVYPGMTRRQVFISNYNPDLKPIEPWYLYQFIGNKTETSLHNNDYCQVNYEKFELADFDSLNRLKPNDVGVTAYWLPLEDGGVDKVYLYQGDTYIGEALNRSAYDYNECAIERTDEDRAKMLHQQKRVANFDRFIKENKTDIPKLGHEKKDVVEAEILSAPVETLAPISEEEDDDEELLKEYASVDWHAHGGATV</sequence>
<evidence type="ECO:0008006" key="2">
    <source>
        <dbReference type="Google" id="ProtNLM"/>
    </source>
</evidence>
<comment type="caution">
    <text evidence="1">The sequence shown here is derived from an EMBL/GenBank/DDBJ whole genome shotgun (WGS) entry which is preliminary data.</text>
</comment>
<accession>A0A5J4SM14</accession>
<dbReference type="EMBL" id="SNRY01000104">
    <property type="protein sequence ID" value="KAA6347186.1"/>
    <property type="molecule type" value="Genomic_DNA"/>
</dbReference>
<gene>
    <name evidence="1" type="ORF">EZS27_005355</name>
</gene>
<dbReference type="AlphaFoldDB" id="A0A5J4SM14"/>